<dbReference type="Gene3D" id="2.60.120.200">
    <property type="match status" value="1"/>
</dbReference>
<feature type="domain" description="DUF6250" evidence="1">
    <location>
        <begin position="65"/>
        <end position="245"/>
    </location>
</feature>
<sequence>MAPALRLPLCGLIAAWPLWALAWCEPPRQLARIAGDDFTAGLGHWRLEAEDPRAVATATAGVLDIATPAGLSLWWREPLAGDYAIRFTAEALPAPETAGPHAGRLSDLNMFWNAEEADGGPPRPRPGGFGSYDSLATYYVGFGANANTTTRLRLYDGRERHILAGFADMPLREPGEQPMAPLTRLRAGQVLAIEIVSRRPTAADPVHLRWQADGRTVFMRADAQPRLQGWFALRTTASRLQVRDFEILQCR</sequence>
<gene>
    <name evidence="2" type="ORF">LXT12_10495</name>
</gene>
<comment type="caution">
    <text evidence="2">The sequence shown here is derived from an EMBL/GenBank/DDBJ whole genome shotgun (WGS) entry which is preliminary data.</text>
</comment>
<protein>
    <submittedName>
        <fullName evidence="2">DUF6250 domain-containing protein</fullName>
    </submittedName>
</protein>
<accession>A0ABS8X9X3</accession>
<reference evidence="2 3" key="1">
    <citation type="submission" date="2021-12" db="EMBL/GenBank/DDBJ databases">
        <title>Genome seq of p7.</title>
        <authorList>
            <person name="Seo T."/>
        </authorList>
    </citation>
    <scope>NUCLEOTIDE SEQUENCE [LARGE SCALE GENOMIC DNA]</scope>
    <source>
        <strain evidence="2 3">P7</strain>
    </source>
</reference>
<dbReference type="Proteomes" id="UP001201463">
    <property type="component" value="Unassembled WGS sequence"/>
</dbReference>
<dbReference type="RefSeq" id="WP_233391742.1">
    <property type="nucleotide sequence ID" value="NZ_JAJTWT010000003.1"/>
</dbReference>
<name>A0ABS8X9X3_9BURK</name>
<keyword evidence="3" id="KW-1185">Reference proteome</keyword>
<dbReference type="Pfam" id="PF19763">
    <property type="entry name" value="DUF6250"/>
    <property type="match status" value="1"/>
</dbReference>
<proteinExistence type="predicted"/>
<evidence type="ECO:0000259" key="1">
    <source>
        <dbReference type="Pfam" id="PF19763"/>
    </source>
</evidence>
<evidence type="ECO:0000313" key="2">
    <source>
        <dbReference type="EMBL" id="MCE4537677.1"/>
    </source>
</evidence>
<dbReference type="InterPro" id="IPR046217">
    <property type="entry name" value="DUF6250"/>
</dbReference>
<evidence type="ECO:0000313" key="3">
    <source>
        <dbReference type="Proteomes" id="UP001201463"/>
    </source>
</evidence>
<dbReference type="EMBL" id="JAJTWT010000003">
    <property type="protein sequence ID" value="MCE4537677.1"/>
    <property type="molecule type" value="Genomic_DNA"/>
</dbReference>
<organism evidence="2 3">
    <name type="scientific">Pelomonas caseinilytica</name>
    <dbReference type="NCBI Taxonomy" id="2906763"/>
    <lineage>
        <taxon>Bacteria</taxon>
        <taxon>Pseudomonadati</taxon>
        <taxon>Pseudomonadota</taxon>
        <taxon>Betaproteobacteria</taxon>
        <taxon>Burkholderiales</taxon>
        <taxon>Sphaerotilaceae</taxon>
        <taxon>Roseateles</taxon>
    </lineage>
</organism>